<keyword evidence="2" id="KW-1185">Reference proteome</keyword>
<dbReference type="RefSeq" id="WP_161575457.1">
    <property type="nucleotide sequence ID" value="NZ_CP012373.2"/>
</dbReference>
<gene>
    <name evidence="1" type="ORF">BLE401_18620</name>
</gene>
<evidence type="ECO:0000313" key="2">
    <source>
        <dbReference type="Proteomes" id="UP000234271"/>
    </source>
</evidence>
<name>A0A650GCH0_9GAMM</name>
<evidence type="ECO:0000313" key="1">
    <source>
        <dbReference type="EMBL" id="QGX04085.1"/>
    </source>
</evidence>
<dbReference type="AlphaFoldDB" id="A0A650GCH0"/>
<proteinExistence type="predicted"/>
<sequence length="54" mass="5899">MNLLDLLTKESQPHGCGGACTEHNGLGACECAESRRFFKQLLELKGKVKEAQHA</sequence>
<dbReference type="Proteomes" id="UP000234271">
    <property type="component" value="Chromosome"/>
</dbReference>
<dbReference type="EMBL" id="CP018889">
    <property type="protein sequence ID" value="QGX04085.1"/>
    <property type="molecule type" value="Genomic_DNA"/>
</dbReference>
<reference evidence="2" key="1">
    <citation type="submission" date="2016-12" db="EMBL/GenBank/DDBJ databases">
        <title>Complete Genome Sequence of Beggiatoa leptomitiformis D-401.</title>
        <authorList>
            <person name="Fomenkov A."/>
            <person name="Vincze T."/>
            <person name="Grabovich M."/>
            <person name="Anton B.P."/>
            <person name="Dubinina G."/>
            <person name="Orlova M."/>
            <person name="Belousova E."/>
            <person name="Roberts R.J."/>
        </authorList>
    </citation>
    <scope>NUCLEOTIDE SEQUENCE [LARGE SCALE GENOMIC DNA]</scope>
    <source>
        <strain evidence="2">D-401</strain>
    </source>
</reference>
<protein>
    <submittedName>
        <fullName evidence="1">Uncharacterized protein</fullName>
    </submittedName>
</protein>
<accession>A0A650GCH0</accession>
<organism evidence="1 2">
    <name type="scientific">Beggiatoa leptomitoformis</name>
    <dbReference type="NCBI Taxonomy" id="288004"/>
    <lineage>
        <taxon>Bacteria</taxon>
        <taxon>Pseudomonadati</taxon>
        <taxon>Pseudomonadota</taxon>
        <taxon>Gammaproteobacteria</taxon>
        <taxon>Thiotrichales</taxon>
        <taxon>Thiotrichaceae</taxon>
        <taxon>Beggiatoa</taxon>
    </lineage>
</organism>